<feature type="non-terminal residue" evidence="3">
    <location>
        <position position="1"/>
    </location>
</feature>
<evidence type="ECO:0008006" key="5">
    <source>
        <dbReference type="Google" id="ProtNLM"/>
    </source>
</evidence>
<dbReference type="PANTHER" id="PTHR24198:SF165">
    <property type="entry name" value="ANKYRIN REPEAT-CONTAINING PROTEIN-RELATED"/>
    <property type="match status" value="1"/>
</dbReference>
<dbReference type="SMART" id="SM00248">
    <property type="entry name" value="ANK"/>
    <property type="match status" value="3"/>
</dbReference>
<keyword evidence="1" id="KW-0677">Repeat</keyword>
<dbReference type="Proteomes" id="UP001432027">
    <property type="component" value="Unassembled WGS sequence"/>
</dbReference>
<protein>
    <recommendedName>
        <fullName evidence="5">Ankyrin repeat-containing protein</fullName>
    </recommendedName>
</protein>
<dbReference type="InterPro" id="IPR002110">
    <property type="entry name" value="Ankyrin_rpt"/>
</dbReference>
<dbReference type="InterPro" id="IPR036770">
    <property type="entry name" value="Ankyrin_rpt-contain_sf"/>
</dbReference>
<keyword evidence="4" id="KW-1185">Reference proteome</keyword>
<reference evidence="3" key="1">
    <citation type="submission" date="2023-10" db="EMBL/GenBank/DDBJ databases">
        <title>Genome assembly of Pristionchus species.</title>
        <authorList>
            <person name="Yoshida K."/>
            <person name="Sommer R.J."/>
        </authorList>
    </citation>
    <scope>NUCLEOTIDE SEQUENCE</scope>
    <source>
        <strain evidence="3">RS0144</strain>
    </source>
</reference>
<gene>
    <name evidence="3" type="ORF">PENTCL1PPCAC_25910</name>
</gene>
<dbReference type="PANTHER" id="PTHR24198">
    <property type="entry name" value="ANKYRIN REPEAT AND PROTEIN KINASE DOMAIN-CONTAINING PROTEIN"/>
    <property type="match status" value="1"/>
</dbReference>
<evidence type="ECO:0000313" key="3">
    <source>
        <dbReference type="EMBL" id="GMT03736.1"/>
    </source>
</evidence>
<evidence type="ECO:0000256" key="1">
    <source>
        <dbReference type="ARBA" id="ARBA00022737"/>
    </source>
</evidence>
<dbReference type="Pfam" id="PF12796">
    <property type="entry name" value="Ank_2"/>
    <property type="match status" value="1"/>
</dbReference>
<organism evidence="3 4">
    <name type="scientific">Pristionchus entomophagus</name>
    <dbReference type="NCBI Taxonomy" id="358040"/>
    <lineage>
        <taxon>Eukaryota</taxon>
        <taxon>Metazoa</taxon>
        <taxon>Ecdysozoa</taxon>
        <taxon>Nematoda</taxon>
        <taxon>Chromadorea</taxon>
        <taxon>Rhabditida</taxon>
        <taxon>Rhabditina</taxon>
        <taxon>Diplogasteromorpha</taxon>
        <taxon>Diplogasteroidea</taxon>
        <taxon>Neodiplogasteridae</taxon>
        <taxon>Pristionchus</taxon>
    </lineage>
</organism>
<proteinExistence type="predicted"/>
<sequence>SLDLVEALCRHPFIDLNSRNKEGLTPFMLAAARGHLSCVEDTLIHAAINGQTNVVAFLLKSTPISHDWMDACHNSALHYACAYGWLRIVKLLVEVDSSLLALHNRKGLAPAVCAYRNGHFGIICWLLENGLEQHVSGNPG</sequence>
<dbReference type="Gene3D" id="1.25.40.20">
    <property type="entry name" value="Ankyrin repeat-containing domain"/>
    <property type="match status" value="2"/>
</dbReference>
<dbReference type="EMBL" id="BTSX01000006">
    <property type="protein sequence ID" value="GMT03736.1"/>
    <property type="molecule type" value="Genomic_DNA"/>
</dbReference>
<feature type="non-terminal residue" evidence="3">
    <location>
        <position position="140"/>
    </location>
</feature>
<dbReference type="Pfam" id="PF13637">
    <property type="entry name" value="Ank_4"/>
    <property type="match status" value="1"/>
</dbReference>
<evidence type="ECO:0000313" key="4">
    <source>
        <dbReference type="Proteomes" id="UP001432027"/>
    </source>
</evidence>
<dbReference type="AlphaFoldDB" id="A0AAV5UA30"/>
<keyword evidence="2" id="KW-0040">ANK repeat</keyword>
<accession>A0AAV5UA30</accession>
<dbReference type="SUPFAM" id="SSF48403">
    <property type="entry name" value="Ankyrin repeat"/>
    <property type="match status" value="1"/>
</dbReference>
<name>A0AAV5UA30_9BILA</name>
<comment type="caution">
    <text evidence="3">The sequence shown here is derived from an EMBL/GenBank/DDBJ whole genome shotgun (WGS) entry which is preliminary data.</text>
</comment>
<evidence type="ECO:0000256" key="2">
    <source>
        <dbReference type="ARBA" id="ARBA00023043"/>
    </source>
</evidence>